<dbReference type="InterPro" id="IPR013783">
    <property type="entry name" value="Ig-like_fold"/>
</dbReference>
<evidence type="ECO:0000256" key="9">
    <source>
        <dbReference type="ARBA" id="ARBA00022837"/>
    </source>
</evidence>
<dbReference type="InterPro" id="IPR013780">
    <property type="entry name" value="Glyco_hydro_b"/>
</dbReference>
<feature type="region of interest" description="Disordered" evidence="16">
    <location>
        <begin position="434"/>
        <end position="455"/>
    </location>
</feature>
<dbReference type="GO" id="GO:0004556">
    <property type="term" value="F:alpha-amylase activity"/>
    <property type="evidence" value="ECO:0007669"/>
    <property type="project" value="UniProtKB-EC"/>
</dbReference>
<gene>
    <name evidence="18" type="ORF">ATEG_08279</name>
</gene>
<dbReference type="FunFam" id="3.20.20.80:FF:000120">
    <property type="entry name" value="Alpha-amylase A"/>
    <property type="match status" value="1"/>
</dbReference>
<dbReference type="GO" id="GO:0005509">
    <property type="term" value="F:calcium ion binding"/>
    <property type="evidence" value="ECO:0007669"/>
    <property type="project" value="InterPro"/>
</dbReference>
<dbReference type="AlphaFoldDB" id="Q0CDF5"/>
<dbReference type="SUPFAM" id="SSF51011">
    <property type="entry name" value="Glycosyl hydrolase domain"/>
    <property type="match status" value="1"/>
</dbReference>
<comment type="cofactor">
    <cofactor evidence="2">
        <name>Ca(2+)</name>
        <dbReference type="ChEBI" id="CHEBI:29108"/>
    </cofactor>
</comment>
<keyword evidence="6" id="KW-0479">Metal-binding</keyword>
<evidence type="ECO:0000256" key="2">
    <source>
        <dbReference type="ARBA" id="ARBA00001913"/>
    </source>
</evidence>
<keyword evidence="8" id="KW-0378">Hydrolase</keyword>
<evidence type="ECO:0000259" key="17">
    <source>
        <dbReference type="PROSITE" id="PS51166"/>
    </source>
</evidence>
<dbReference type="FunFam" id="2.60.40.1180:FF:000037">
    <property type="entry name" value="Alpha-amylase A"/>
    <property type="match status" value="1"/>
</dbReference>
<dbReference type="PANTHER" id="PTHR10357:SF231">
    <property type="entry name" value="ALPHA-AMYLASE"/>
    <property type="match status" value="1"/>
</dbReference>
<keyword evidence="9" id="KW-0106">Calcium</keyword>
<accession>Q0CDF5</accession>
<dbReference type="EC" id="3.2.1.1" evidence="5"/>
<dbReference type="SMART" id="SM00642">
    <property type="entry name" value="Aamy"/>
    <property type="match status" value="1"/>
</dbReference>
<dbReference type="GeneID" id="4353262"/>
<dbReference type="HOGENOM" id="CLU_006462_7_2_1"/>
<dbReference type="Pfam" id="PF00686">
    <property type="entry name" value="CBM_20"/>
    <property type="match status" value="1"/>
</dbReference>
<dbReference type="GO" id="GO:0000272">
    <property type="term" value="P:polysaccharide catabolic process"/>
    <property type="evidence" value="ECO:0007669"/>
    <property type="project" value="UniProtKB-KW"/>
</dbReference>
<evidence type="ECO:0000256" key="10">
    <source>
        <dbReference type="ARBA" id="ARBA00023157"/>
    </source>
</evidence>
<dbReference type="CDD" id="cd11319">
    <property type="entry name" value="AmyAc_euk_AmyA"/>
    <property type="match status" value="1"/>
</dbReference>
<dbReference type="SUPFAM" id="SSF51445">
    <property type="entry name" value="(Trans)glycosidases"/>
    <property type="match status" value="1"/>
</dbReference>
<keyword evidence="11" id="KW-0325">Glycoprotein</keyword>
<evidence type="ECO:0000256" key="1">
    <source>
        <dbReference type="ARBA" id="ARBA00000548"/>
    </source>
</evidence>
<dbReference type="OMA" id="VTNHMAW"/>
<evidence type="ECO:0000256" key="15">
    <source>
        <dbReference type="ARBA" id="ARBA00030238"/>
    </source>
</evidence>
<dbReference type="InterPro" id="IPR006047">
    <property type="entry name" value="GH13_cat_dom"/>
</dbReference>
<dbReference type="eggNOG" id="KOG0471">
    <property type="taxonomic scope" value="Eukaryota"/>
</dbReference>
<dbReference type="OrthoDB" id="204980at2759"/>
<keyword evidence="14" id="KW-0624">Polysaccharide degradation</keyword>
<dbReference type="CDD" id="cd05811">
    <property type="entry name" value="CBM20_glucoamylase"/>
    <property type="match status" value="1"/>
</dbReference>
<reference evidence="19" key="1">
    <citation type="submission" date="2005-09" db="EMBL/GenBank/DDBJ databases">
        <title>Annotation of the Aspergillus terreus NIH2624 genome.</title>
        <authorList>
            <person name="Birren B.W."/>
            <person name="Lander E.S."/>
            <person name="Galagan J.E."/>
            <person name="Nusbaum C."/>
            <person name="Devon K."/>
            <person name="Henn M."/>
            <person name="Ma L.-J."/>
            <person name="Jaffe D.B."/>
            <person name="Butler J."/>
            <person name="Alvarez P."/>
            <person name="Gnerre S."/>
            <person name="Grabherr M."/>
            <person name="Kleber M."/>
            <person name="Mauceli E.W."/>
            <person name="Brockman W."/>
            <person name="Rounsley S."/>
            <person name="Young S.K."/>
            <person name="LaButti K."/>
            <person name="Pushparaj V."/>
            <person name="DeCaprio D."/>
            <person name="Crawford M."/>
            <person name="Koehrsen M."/>
            <person name="Engels R."/>
            <person name="Montgomery P."/>
            <person name="Pearson M."/>
            <person name="Howarth C."/>
            <person name="Larson L."/>
            <person name="Luoma S."/>
            <person name="White J."/>
            <person name="Alvarado L."/>
            <person name="Kodira C.D."/>
            <person name="Zeng Q."/>
            <person name="Oleary S."/>
            <person name="Yandava C."/>
            <person name="Denning D.W."/>
            <person name="Nierman W.C."/>
            <person name="Milne T."/>
            <person name="Madden K."/>
        </authorList>
    </citation>
    <scope>NUCLEOTIDE SEQUENCE [LARGE SCALE GENOMIC DNA]</scope>
    <source>
        <strain evidence="19">NIH 2624 / FGSC A1156</strain>
    </source>
</reference>
<dbReference type="Pfam" id="PF09260">
    <property type="entry name" value="A_amylase_dom_C"/>
    <property type="match status" value="1"/>
</dbReference>
<evidence type="ECO:0000256" key="8">
    <source>
        <dbReference type="ARBA" id="ARBA00022801"/>
    </source>
</evidence>
<dbReference type="InterPro" id="IPR017853">
    <property type="entry name" value="GH"/>
</dbReference>
<evidence type="ECO:0000256" key="16">
    <source>
        <dbReference type="SAM" id="MobiDB-lite"/>
    </source>
</evidence>
<keyword evidence="10" id="KW-1015">Disulfide bond</keyword>
<organism evidence="18 19">
    <name type="scientific">Aspergillus terreus (strain NIH 2624 / FGSC A1156)</name>
    <dbReference type="NCBI Taxonomy" id="341663"/>
    <lineage>
        <taxon>Eukaryota</taxon>
        <taxon>Fungi</taxon>
        <taxon>Dikarya</taxon>
        <taxon>Ascomycota</taxon>
        <taxon>Pezizomycotina</taxon>
        <taxon>Eurotiomycetes</taxon>
        <taxon>Eurotiomycetidae</taxon>
        <taxon>Eurotiales</taxon>
        <taxon>Aspergillaceae</taxon>
        <taxon>Aspergillus</taxon>
        <taxon>Aspergillus subgen. Circumdati</taxon>
    </lineage>
</organism>
<dbReference type="InterPro" id="IPR034836">
    <property type="entry name" value="CBM20_glucoamylase"/>
</dbReference>
<dbReference type="EMBL" id="CH476605">
    <property type="protein sequence ID" value="EAU31452.1"/>
    <property type="molecule type" value="Genomic_DNA"/>
</dbReference>
<evidence type="ECO:0000256" key="11">
    <source>
        <dbReference type="ARBA" id="ARBA00023180"/>
    </source>
</evidence>
<evidence type="ECO:0000256" key="6">
    <source>
        <dbReference type="ARBA" id="ARBA00022723"/>
    </source>
</evidence>
<dbReference type="VEuPathDB" id="FungiDB:ATEG_08279"/>
<dbReference type="PANTHER" id="PTHR10357">
    <property type="entry name" value="ALPHA-AMYLASE FAMILY MEMBER"/>
    <property type="match status" value="1"/>
</dbReference>
<dbReference type="GO" id="GO:2001070">
    <property type="term" value="F:starch binding"/>
    <property type="evidence" value="ECO:0007669"/>
    <property type="project" value="InterPro"/>
</dbReference>
<evidence type="ECO:0000313" key="19">
    <source>
        <dbReference type="Proteomes" id="UP000007963"/>
    </source>
</evidence>
<dbReference type="SUPFAM" id="SSF49452">
    <property type="entry name" value="Starch-binding domain-like"/>
    <property type="match status" value="1"/>
</dbReference>
<dbReference type="Gene3D" id="3.20.20.80">
    <property type="entry name" value="Glycosidases"/>
    <property type="match status" value="1"/>
</dbReference>
<keyword evidence="7" id="KW-0732">Signal</keyword>
<dbReference type="Gene3D" id="2.60.40.10">
    <property type="entry name" value="Immunoglobulins"/>
    <property type="match status" value="1"/>
</dbReference>
<dbReference type="STRING" id="341663.Q0CDF5"/>
<dbReference type="Gene3D" id="2.60.40.1180">
    <property type="entry name" value="Golgi alpha-mannosidase II"/>
    <property type="match status" value="1"/>
</dbReference>
<dbReference type="PROSITE" id="PS51166">
    <property type="entry name" value="CBM20"/>
    <property type="match status" value="1"/>
</dbReference>
<proteinExistence type="inferred from homology"/>
<name>Q0CDF5_ASPTN</name>
<dbReference type="Proteomes" id="UP000007963">
    <property type="component" value="Unassembled WGS sequence"/>
</dbReference>
<dbReference type="InterPro" id="IPR002044">
    <property type="entry name" value="CBM20"/>
</dbReference>
<feature type="domain" description="CBM20" evidence="17">
    <location>
        <begin position="457"/>
        <end position="564"/>
    </location>
</feature>
<evidence type="ECO:0000256" key="12">
    <source>
        <dbReference type="ARBA" id="ARBA00023277"/>
    </source>
</evidence>
<evidence type="ECO:0000256" key="3">
    <source>
        <dbReference type="ARBA" id="ARBA00008061"/>
    </source>
</evidence>
<dbReference type="InterPro" id="IPR013784">
    <property type="entry name" value="Carb-bd-like_fold"/>
</dbReference>
<comment type="subunit">
    <text evidence="4">Monomer.</text>
</comment>
<comment type="catalytic activity">
    <reaction evidence="1">
        <text>Endohydrolysis of (1-&gt;4)-alpha-D-glucosidic linkages in polysaccharides containing three or more (1-&gt;4)-alpha-linked D-glucose units.</text>
        <dbReference type="EC" id="3.2.1.1"/>
    </reaction>
</comment>
<evidence type="ECO:0000256" key="5">
    <source>
        <dbReference type="ARBA" id="ARBA00012595"/>
    </source>
</evidence>
<keyword evidence="12" id="KW-0119">Carbohydrate metabolism</keyword>
<keyword evidence="13" id="KW-0326">Glycosidase</keyword>
<evidence type="ECO:0000313" key="18">
    <source>
        <dbReference type="EMBL" id="EAU31452.1"/>
    </source>
</evidence>
<dbReference type="InterPro" id="IPR015340">
    <property type="entry name" value="A_amylase_C_dom"/>
</dbReference>
<evidence type="ECO:0000256" key="7">
    <source>
        <dbReference type="ARBA" id="ARBA00022729"/>
    </source>
</evidence>
<dbReference type="RefSeq" id="XP_001216900.1">
    <property type="nucleotide sequence ID" value="XM_001216900.1"/>
</dbReference>
<evidence type="ECO:0000256" key="4">
    <source>
        <dbReference type="ARBA" id="ARBA00011245"/>
    </source>
</evidence>
<sequence length="564" mass="61755">MGFTAVWITPIAKQLPQSTSEGTGYHGYWQQDMYVQFRFKQGLQRLNDDRYDVDEHLGTADDVKALSKALHDRGMYFMLDVVANHMGYNGPGSSTDFTTFNPFNSASYFHSYCQISNYNDQTQVENCWLGDDTVSLTDLYTQKTEVRTIWYDWVKDLVSNYTVKHVEKDFWQGYSQAAGVYTVGEVLHGDPAYTCPYQGYIDGVMNYPIYFQLREAFKSSSGSIANLVNMINSVSSSCQDPTLLGSFIENHDNARFPSFTSDMSQAKSVIAYVFFADGIPIIYAGQEQHYAGGEDPYNREALWLSGYSKDSELYKFILTANKIRKLAISKDSNYLTARNNVFYTDSNTIAMRKGSGGSQVITVLSNSGSKGGSYTLDLYNHGYSSGTALVEVYTCSSIQVGSNGNIPVPMVSGLPRVLVPASWVMGSGLCGSSSSTTLTTTTRTTTSTGSASSTSACTSATALPITFNEKVTTSYGESIFLVGSIPQLGNWNTGNAVSLSASGYTSTNPVWSVTVNLPVGTSFQYKYLRKNQDGSVVWESDPNRSYTVGSSCAGAEASASDSWR</sequence>
<dbReference type="SMART" id="SM01065">
    <property type="entry name" value="CBM_2"/>
    <property type="match status" value="1"/>
</dbReference>
<evidence type="ECO:0000256" key="13">
    <source>
        <dbReference type="ARBA" id="ARBA00023295"/>
    </source>
</evidence>
<protein>
    <recommendedName>
        <fullName evidence="5">alpha-amylase</fullName>
        <ecNumber evidence="5">3.2.1.1</ecNumber>
    </recommendedName>
    <alternativeName>
        <fullName evidence="15">1,4-alpha-D-glucan glucanohydrolase</fullName>
    </alternativeName>
</protein>
<dbReference type="FunFam" id="2.60.40.10:FF:000552">
    <property type="entry name" value="Related to glucoamylase"/>
    <property type="match status" value="1"/>
</dbReference>
<evidence type="ECO:0000256" key="14">
    <source>
        <dbReference type="ARBA" id="ARBA00023326"/>
    </source>
</evidence>
<comment type="similarity">
    <text evidence="3">Belongs to the glycosyl hydrolase 13 family.</text>
</comment>